<organism evidence="2 3">
    <name type="scientific">Phrynocephalus forsythii</name>
    <dbReference type="NCBI Taxonomy" id="171643"/>
    <lineage>
        <taxon>Eukaryota</taxon>
        <taxon>Metazoa</taxon>
        <taxon>Chordata</taxon>
        <taxon>Craniata</taxon>
        <taxon>Vertebrata</taxon>
        <taxon>Euteleostomi</taxon>
        <taxon>Lepidosauria</taxon>
        <taxon>Squamata</taxon>
        <taxon>Bifurcata</taxon>
        <taxon>Unidentata</taxon>
        <taxon>Episquamata</taxon>
        <taxon>Toxicofera</taxon>
        <taxon>Iguania</taxon>
        <taxon>Acrodonta</taxon>
        <taxon>Agamidae</taxon>
        <taxon>Agaminae</taxon>
        <taxon>Phrynocephalus</taxon>
    </lineage>
</organism>
<evidence type="ECO:0000256" key="1">
    <source>
        <dbReference type="SAM" id="Coils"/>
    </source>
</evidence>
<dbReference type="EMBL" id="JAPFRF010000010">
    <property type="protein sequence ID" value="KAJ7319946.1"/>
    <property type="molecule type" value="Genomic_DNA"/>
</dbReference>
<dbReference type="GO" id="GO:0005667">
    <property type="term" value="C:transcription regulator complex"/>
    <property type="evidence" value="ECO:0007669"/>
    <property type="project" value="TreeGrafter"/>
</dbReference>
<dbReference type="Proteomes" id="UP001142489">
    <property type="component" value="Unassembled WGS sequence"/>
</dbReference>
<evidence type="ECO:0000313" key="2">
    <source>
        <dbReference type="EMBL" id="KAJ7319946.1"/>
    </source>
</evidence>
<evidence type="ECO:0000313" key="3">
    <source>
        <dbReference type="Proteomes" id="UP001142489"/>
    </source>
</evidence>
<dbReference type="PANTHER" id="PTHR12577">
    <property type="entry name" value="DACHSHUND"/>
    <property type="match status" value="1"/>
</dbReference>
<dbReference type="GO" id="GO:0005634">
    <property type="term" value="C:nucleus"/>
    <property type="evidence" value="ECO:0007669"/>
    <property type="project" value="TreeGrafter"/>
</dbReference>
<dbReference type="OrthoDB" id="6436112at2759"/>
<name>A0A9Q0XLX8_9SAUR</name>
<keyword evidence="1" id="KW-0175">Coiled coil</keyword>
<dbReference type="GO" id="GO:0000978">
    <property type="term" value="F:RNA polymerase II cis-regulatory region sequence-specific DNA binding"/>
    <property type="evidence" value="ECO:0007669"/>
    <property type="project" value="TreeGrafter"/>
</dbReference>
<dbReference type="InterPro" id="IPR052417">
    <property type="entry name" value="Dachshund_domain"/>
</dbReference>
<comment type="caution">
    <text evidence="2">The sequence shown here is derived from an EMBL/GenBank/DDBJ whole genome shotgun (WGS) entry which is preliminary data.</text>
</comment>
<feature type="coiled-coil region" evidence="1">
    <location>
        <begin position="42"/>
        <end position="125"/>
    </location>
</feature>
<sequence length="166" mass="19633">MKRKKPQEIMEGIRQQRMRLGLRQVRNQRKEEIMEGLLKVAIDNARAQEKQVQLEKTELKMELFRERELRETLEKQLAVEQKNRAIIQKRLKKEKKAKRKLQEALEFETKRREQAEQTLKQAASTDNLRVLNDSLTPEIDADRSGGRTDAERTIQGEYSELATVLY</sequence>
<dbReference type="PANTHER" id="PTHR12577:SF14">
    <property type="entry name" value="DACHSHUND HOMOLOG 1"/>
    <property type="match status" value="1"/>
</dbReference>
<reference evidence="2" key="1">
    <citation type="journal article" date="2023" name="DNA Res.">
        <title>Chromosome-level genome assembly of Phrynocephalus forsythii using third-generation DNA sequencing and Hi-C analysis.</title>
        <authorList>
            <person name="Qi Y."/>
            <person name="Zhao W."/>
            <person name="Zhao Y."/>
            <person name="Niu C."/>
            <person name="Cao S."/>
            <person name="Zhang Y."/>
        </authorList>
    </citation>
    <scope>NUCLEOTIDE SEQUENCE</scope>
    <source>
        <tissue evidence="2">Muscle</tissue>
    </source>
</reference>
<keyword evidence="3" id="KW-1185">Reference proteome</keyword>
<proteinExistence type="predicted"/>
<protein>
    <recommendedName>
        <fullName evidence="4">Dachshund</fullName>
    </recommendedName>
</protein>
<accession>A0A9Q0XLX8</accession>
<dbReference type="AlphaFoldDB" id="A0A9Q0XLX8"/>
<dbReference type="GO" id="GO:0000981">
    <property type="term" value="F:DNA-binding transcription factor activity, RNA polymerase II-specific"/>
    <property type="evidence" value="ECO:0007669"/>
    <property type="project" value="TreeGrafter"/>
</dbReference>
<gene>
    <name evidence="2" type="ORF">JRQ81_019457</name>
</gene>
<evidence type="ECO:0008006" key="4">
    <source>
        <dbReference type="Google" id="ProtNLM"/>
    </source>
</evidence>